<feature type="transmembrane region" description="Helical" evidence="2">
    <location>
        <begin position="489"/>
        <end position="510"/>
    </location>
</feature>
<name>D9XCD1_STRVT</name>
<evidence type="ECO:0000256" key="2">
    <source>
        <dbReference type="SAM" id="Phobius"/>
    </source>
</evidence>
<keyword evidence="2" id="KW-0812">Transmembrane</keyword>
<evidence type="ECO:0000256" key="1">
    <source>
        <dbReference type="SAM" id="MobiDB-lite"/>
    </source>
</evidence>
<dbReference type="eggNOG" id="ENOG502ZHQD">
    <property type="taxonomic scope" value="Bacteria"/>
</dbReference>
<dbReference type="EMBL" id="GG657757">
    <property type="protein sequence ID" value="EFL32388.1"/>
    <property type="molecule type" value="Genomic_DNA"/>
</dbReference>
<proteinExistence type="predicted"/>
<feature type="region of interest" description="Disordered" evidence="1">
    <location>
        <begin position="1"/>
        <end position="107"/>
    </location>
</feature>
<evidence type="ECO:0000313" key="4">
    <source>
        <dbReference type="Proteomes" id="UP000004184"/>
    </source>
</evidence>
<feature type="compositionally biased region" description="Basic and acidic residues" evidence="1">
    <location>
        <begin position="54"/>
        <end position="63"/>
    </location>
</feature>
<dbReference type="AlphaFoldDB" id="D9XCD1"/>
<evidence type="ECO:0000313" key="3">
    <source>
        <dbReference type="EMBL" id="EFL32388.1"/>
    </source>
</evidence>
<dbReference type="HOGENOM" id="CLU_038055_0_0_11"/>
<accession>D9XCD1</accession>
<keyword evidence="4" id="KW-1185">Reference proteome</keyword>
<organism evidence="3 4">
    <name type="scientific">Streptomyces viridochromogenes (strain DSM 40736 / JCM 4977 / BCRC 1201 / Tue 494)</name>
    <dbReference type="NCBI Taxonomy" id="591159"/>
    <lineage>
        <taxon>Bacteria</taxon>
        <taxon>Bacillati</taxon>
        <taxon>Actinomycetota</taxon>
        <taxon>Actinomycetes</taxon>
        <taxon>Kitasatosporales</taxon>
        <taxon>Streptomycetaceae</taxon>
        <taxon>Streptomyces</taxon>
    </lineage>
</organism>
<keyword evidence="2" id="KW-0472">Membrane</keyword>
<feature type="transmembrane region" description="Helical" evidence="2">
    <location>
        <begin position="335"/>
        <end position="357"/>
    </location>
</feature>
<reference evidence="4" key="1">
    <citation type="submission" date="2009-02" db="EMBL/GenBank/DDBJ databases">
        <title>Annotation of Streptomyces viridochromogenes strain DSM 40736.</title>
        <authorList>
            <consortium name="The Broad Institute Genome Sequencing Platform"/>
            <consortium name="Broad Institute Microbial Sequencing Center"/>
            <person name="Fischbach M."/>
            <person name="Godfrey P."/>
            <person name="Ward D."/>
            <person name="Young S."/>
            <person name="Zeng Q."/>
            <person name="Koehrsen M."/>
            <person name="Alvarado L."/>
            <person name="Berlin A.M."/>
            <person name="Bochicchio J."/>
            <person name="Borenstein D."/>
            <person name="Chapman S.B."/>
            <person name="Chen Z."/>
            <person name="Engels R."/>
            <person name="Freedman E."/>
            <person name="Gellesch M."/>
            <person name="Goldberg J."/>
            <person name="Griggs A."/>
            <person name="Gujja S."/>
            <person name="Heilman E.R."/>
            <person name="Heiman D.I."/>
            <person name="Hepburn T.A."/>
            <person name="Howarth C."/>
            <person name="Jen D."/>
            <person name="Larson L."/>
            <person name="Lewis B."/>
            <person name="Mehta T."/>
            <person name="Park D."/>
            <person name="Pearson M."/>
            <person name="Richards J."/>
            <person name="Roberts A."/>
            <person name="Saif S."/>
            <person name="Shea T.D."/>
            <person name="Shenoy N."/>
            <person name="Sisk P."/>
            <person name="Stolte C."/>
            <person name="Sykes S.N."/>
            <person name="Thomson T."/>
            <person name="Walk T."/>
            <person name="White J."/>
            <person name="Yandava C."/>
            <person name="Straight P."/>
            <person name="Clardy J."/>
            <person name="Hung D."/>
            <person name="Kolter R."/>
            <person name="Mekalanos J."/>
            <person name="Walker S."/>
            <person name="Walsh C.T."/>
            <person name="Wieland-Brown L.C."/>
            <person name="Haas B."/>
            <person name="Nusbaum C."/>
            <person name="Birren B."/>
        </authorList>
    </citation>
    <scope>NUCLEOTIDE SEQUENCE [LARGE SCALE GENOMIC DNA]</scope>
    <source>
        <strain evidence="4">DSM 40736 / JCM 4977 / BCRC 1201 / Tue 494</strain>
    </source>
</reference>
<protein>
    <submittedName>
        <fullName evidence="3">Predicted protein</fullName>
    </submittedName>
</protein>
<feature type="compositionally biased region" description="Basic residues" evidence="1">
    <location>
        <begin position="20"/>
        <end position="53"/>
    </location>
</feature>
<sequence>MAERREGQRRQPHLSLPGRWRLHVRGRPRVRLPGRHRPGHPHLGRRGTGRRGAARPETHESRHIPPGPERSAGRLRGEAGPAHHRASHMGGDGRCPRSHRQGGAEGHVRAAVAVNPSTSRFSLRIRVQICLLVVISAATPLSAWAFSEASGTYQEAVRQEITRQETLLDDVRTVYTDDASLAFNVAAASARADALRPVRHESRTAAAEYEIAAQTAFTLRGAADSGSLLNDAYRHENLGYDLPRRLADLQRDKPKPYGLAPEATMRSGDVWVRWGLVFAALVGLAVLAGVAAANVVRPHALRRPPGPDRRRVVRDLQLIPQPAVPPSGESRLATLLNLFVVVLLMVLPLGGIYAAGVEQRAQAEAARKATQLGTAALAYGQRMAFLDGSRRTAELAELQAMARERASLETGVTPAQARHERVVAVVETRAAERVRRIADYMGRPPTRADRVDAAAVMALGKESEHLLSGLRTEQKRQVGLADRASSRGLYLGAAAAITAVAEMLVAAAVSDGRQRWLLWPVTAAACSTLLTVMALL</sequence>
<feature type="transmembrane region" description="Helical" evidence="2">
    <location>
        <begin position="274"/>
        <end position="296"/>
    </location>
</feature>
<gene>
    <name evidence="3" type="ORF">SSQG_02906</name>
</gene>
<dbReference type="Proteomes" id="UP000004184">
    <property type="component" value="Unassembled WGS sequence"/>
</dbReference>
<feature type="transmembrane region" description="Helical" evidence="2">
    <location>
        <begin position="516"/>
        <end position="535"/>
    </location>
</feature>
<keyword evidence="2" id="KW-1133">Transmembrane helix</keyword>